<dbReference type="Proteomes" id="UP001189122">
    <property type="component" value="Unassembled WGS sequence"/>
</dbReference>
<dbReference type="InterPro" id="IPR017441">
    <property type="entry name" value="Protein_kinase_ATP_BS"/>
</dbReference>
<dbReference type="Gene3D" id="1.10.510.10">
    <property type="entry name" value="Transferase(Phosphotransferase) domain 1"/>
    <property type="match status" value="1"/>
</dbReference>
<protein>
    <recommendedName>
        <fullName evidence="3">Protein kinase domain-containing protein</fullName>
    </recommendedName>
</protein>
<feature type="region of interest" description="Disordered" evidence="2">
    <location>
        <begin position="370"/>
        <end position="394"/>
    </location>
</feature>
<name>A0A7I8IB91_SPIIN</name>
<evidence type="ECO:0000259" key="3">
    <source>
        <dbReference type="PROSITE" id="PS50011"/>
    </source>
</evidence>
<dbReference type="GO" id="GO:0004672">
    <property type="term" value="F:protein kinase activity"/>
    <property type="evidence" value="ECO:0007669"/>
    <property type="project" value="InterPro"/>
</dbReference>
<dbReference type="InterPro" id="IPR050823">
    <property type="entry name" value="Plant_Ser_Thr_Prot_Kinase"/>
</dbReference>
<dbReference type="PROSITE" id="PS50011">
    <property type="entry name" value="PROTEIN_KINASE_DOM"/>
    <property type="match status" value="1"/>
</dbReference>
<dbReference type="EMBL" id="LR743588">
    <property type="protein sequence ID" value="CAA2615219.1"/>
    <property type="molecule type" value="Genomic_DNA"/>
</dbReference>
<keyword evidence="1" id="KW-0547">Nucleotide-binding</keyword>
<feature type="binding site" evidence="1">
    <location>
        <position position="120"/>
    </location>
    <ligand>
        <name>ATP</name>
        <dbReference type="ChEBI" id="CHEBI:30616"/>
    </ligand>
</feature>
<dbReference type="Pfam" id="PF00069">
    <property type="entry name" value="Pkinase"/>
    <property type="match status" value="1"/>
</dbReference>
<dbReference type="SUPFAM" id="SSF56112">
    <property type="entry name" value="Protein kinase-like (PK-like)"/>
    <property type="match status" value="1"/>
</dbReference>
<evidence type="ECO:0000313" key="5">
    <source>
        <dbReference type="Proteomes" id="UP001189122"/>
    </source>
</evidence>
<organism evidence="4">
    <name type="scientific">Spirodela intermedia</name>
    <name type="common">Intermediate duckweed</name>
    <dbReference type="NCBI Taxonomy" id="51605"/>
    <lineage>
        <taxon>Eukaryota</taxon>
        <taxon>Viridiplantae</taxon>
        <taxon>Streptophyta</taxon>
        <taxon>Embryophyta</taxon>
        <taxon>Tracheophyta</taxon>
        <taxon>Spermatophyta</taxon>
        <taxon>Magnoliopsida</taxon>
        <taxon>Liliopsida</taxon>
        <taxon>Araceae</taxon>
        <taxon>Lemnoideae</taxon>
        <taxon>Spirodela</taxon>
    </lineage>
</organism>
<dbReference type="PROSITE" id="PS00107">
    <property type="entry name" value="PROTEIN_KINASE_ATP"/>
    <property type="match status" value="1"/>
</dbReference>
<sequence length="417" mass="45464">MKCFHLSGCERGGYDGDGVLTVPRIGRFSLSRSQSVASSTSEAKLSAPNSGGSGAGPFSGRELGRRLEELRVFGIDELRAATKGFSRALVIGEGGFGCVYRGVIRVPGDKDGKTMDVAVKQLSKGGTQGIQRLLVYELMRNKSLDDHLLSRVSTILPWPLRLKVALGAARGLAYLHEGMESQLIFRDFKTSNILLDKDFNAKLSDFGLVREGPIEDDGHVSTALPLTFCIPLFSCPGCGHHRLCGPRVPRDGRLTSKSDVWSFGVVLYELITGRRSLDRNLPKSEQKLLRWVRPYAADPKKFHLIVDPRLAGEYCTKSAQALAALADRCLQRQPRSRPKMSEVVEILTGIIEASDVDFSVAPGRGGAAAASAAAEPSSQRQAYSVGESTPHRARSSTPFLYRSWWTMGLFDACRPAH</sequence>
<evidence type="ECO:0000256" key="1">
    <source>
        <dbReference type="PROSITE-ProRule" id="PRU10141"/>
    </source>
</evidence>
<feature type="compositionally biased region" description="Low complexity" evidence="2">
    <location>
        <begin position="370"/>
        <end position="382"/>
    </location>
</feature>
<accession>A0A7I8IB91</accession>
<evidence type="ECO:0000313" key="4">
    <source>
        <dbReference type="EMBL" id="CAA2615219.1"/>
    </source>
</evidence>
<feature type="region of interest" description="Disordered" evidence="2">
    <location>
        <begin position="39"/>
        <end position="58"/>
    </location>
</feature>
<dbReference type="EMBL" id="CACRZD030000001">
    <property type="protein sequence ID" value="CAA6654985.1"/>
    <property type="molecule type" value="Genomic_DNA"/>
</dbReference>
<dbReference type="Gene3D" id="3.30.200.20">
    <property type="entry name" value="Phosphorylase Kinase, domain 1"/>
    <property type="match status" value="1"/>
</dbReference>
<dbReference type="InterPro" id="IPR000719">
    <property type="entry name" value="Prot_kinase_dom"/>
</dbReference>
<keyword evidence="5" id="KW-1185">Reference proteome</keyword>
<dbReference type="InterPro" id="IPR011009">
    <property type="entry name" value="Kinase-like_dom_sf"/>
</dbReference>
<reference evidence="4 5" key="1">
    <citation type="submission" date="2019-12" db="EMBL/GenBank/DDBJ databases">
        <authorList>
            <person name="Scholz U."/>
            <person name="Mascher M."/>
            <person name="Fiebig A."/>
        </authorList>
    </citation>
    <scope>NUCLEOTIDE SEQUENCE</scope>
</reference>
<dbReference type="AlphaFoldDB" id="A0A7I8IB91"/>
<proteinExistence type="predicted"/>
<feature type="domain" description="Protein kinase" evidence="3">
    <location>
        <begin position="85"/>
        <end position="351"/>
    </location>
</feature>
<dbReference type="GO" id="GO:0005524">
    <property type="term" value="F:ATP binding"/>
    <property type="evidence" value="ECO:0007669"/>
    <property type="project" value="UniProtKB-UniRule"/>
</dbReference>
<dbReference type="PANTHER" id="PTHR45621">
    <property type="entry name" value="OS01G0588500 PROTEIN-RELATED"/>
    <property type="match status" value="1"/>
</dbReference>
<gene>
    <name evidence="4" type="ORF">SI7747_01001575</name>
</gene>
<evidence type="ECO:0000256" key="2">
    <source>
        <dbReference type="SAM" id="MobiDB-lite"/>
    </source>
</evidence>
<keyword evidence="1" id="KW-0067">ATP-binding</keyword>